<evidence type="ECO:0000313" key="3">
    <source>
        <dbReference type="Proteomes" id="UP000598271"/>
    </source>
</evidence>
<comment type="caution">
    <text evidence="2">The sequence shown here is derived from an EMBL/GenBank/DDBJ whole genome shotgun (WGS) entry which is preliminary data.</text>
</comment>
<gene>
    <name evidence="2" type="ORF">GCM10007390_05500</name>
</gene>
<protein>
    <recommendedName>
        <fullName evidence="1">DUF2281 domain-containing protein</fullName>
    </recommendedName>
</protein>
<evidence type="ECO:0000259" key="1">
    <source>
        <dbReference type="Pfam" id="PF10047"/>
    </source>
</evidence>
<keyword evidence="3" id="KW-1185">Reference proteome</keyword>
<dbReference type="InterPro" id="IPR018739">
    <property type="entry name" value="DUF2281"/>
</dbReference>
<organism evidence="2 3">
    <name type="scientific">Persicitalea jodogahamensis</name>
    <dbReference type="NCBI Taxonomy" id="402147"/>
    <lineage>
        <taxon>Bacteria</taxon>
        <taxon>Pseudomonadati</taxon>
        <taxon>Bacteroidota</taxon>
        <taxon>Cytophagia</taxon>
        <taxon>Cytophagales</taxon>
        <taxon>Spirosomataceae</taxon>
        <taxon>Persicitalea</taxon>
    </lineage>
</organism>
<dbReference type="Proteomes" id="UP000598271">
    <property type="component" value="Unassembled WGS sequence"/>
</dbReference>
<proteinExistence type="predicted"/>
<name>A0A8J3D194_9BACT</name>
<dbReference type="EMBL" id="BMXF01000001">
    <property type="protein sequence ID" value="GHB55210.1"/>
    <property type="molecule type" value="Genomic_DNA"/>
</dbReference>
<sequence>MTEELMSSEIQQLPESLKQEVLHFAQFLRQEKTRRLENKSNTKERVFGISKGRYKLAPDFDTPLADFKDYM</sequence>
<dbReference type="RefSeq" id="WP_189562819.1">
    <property type="nucleotide sequence ID" value="NZ_BMXF01000001.1"/>
</dbReference>
<dbReference type="AlphaFoldDB" id="A0A8J3D194"/>
<reference evidence="2 3" key="1">
    <citation type="journal article" date="2014" name="Int. J. Syst. Evol. Microbiol.">
        <title>Complete genome sequence of Corynebacterium casei LMG S-19264T (=DSM 44701T), isolated from a smear-ripened cheese.</title>
        <authorList>
            <consortium name="US DOE Joint Genome Institute (JGI-PGF)"/>
            <person name="Walter F."/>
            <person name="Albersmeier A."/>
            <person name="Kalinowski J."/>
            <person name="Ruckert C."/>
        </authorList>
    </citation>
    <scope>NUCLEOTIDE SEQUENCE [LARGE SCALE GENOMIC DNA]</scope>
    <source>
        <strain evidence="2 3">KCTC 12866</strain>
    </source>
</reference>
<dbReference type="Pfam" id="PF10047">
    <property type="entry name" value="DUF2281"/>
    <property type="match status" value="1"/>
</dbReference>
<feature type="domain" description="DUF2281" evidence="1">
    <location>
        <begin position="8"/>
        <end position="70"/>
    </location>
</feature>
<accession>A0A8J3D194</accession>
<evidence type="ECO:0000313" key="2">
    <source>
        <dbReference type="EMBL" id="GHB55210.1"/>
    </source>
</evidence>